<feature type="signal peptide" evidence="1">
    <location>
        <begin position="1"/>
        <end position="21"/>
    </location>
</feature>
<name>A0A2X3B6Z3_9HELI</name>
<accession>A0A2X3B6Z3</accession>
<evidence type="ECO:0000256" key="1">
    <source>
        <dbReference type="SAM" id="SignalP"/>
    </source>
</evidence>
<sequence>MKKIVLSSILAVALSQTYALAEESGAFVGVGVGYGGTQLKAEATGGPTYSLNGGGISAEVIAGYKQFFTPEFGLRYYANFAYNDSPFTENGATTNGIFVFNYGVNVDALYNFISNETLDFGVLLGLGLGANTWGGIDNRKLSTTGFDLGLNVGVRTSIAKHHGIEVLARVPFIATTLLNESQEGISAKLSIARQYSVGMRYIFSF</sequence>
<dbReference type="InterPro" id="IPR002718">
    <property type="entry name" value="OMP_Helicobacter"/>
</dbReference>
<evidence type="ECO:0000313" key="2">
    <source>
        <dbReference type="EMBL" id="SQB99447.1"/>
    </source>
</evidence>
<organism evidence="3 4">
    <name type="scientific">Helicobacter fennelliae</name>
    <dbReference type="NCBI Taxonomy" id="215"/>
    <lineage>
        <taxon>Bacteria</taxon>
        <taxon>Pseudomonadati</taxon>
        <taxon>Campylobacterota</taxon>
        <taxon>Epsilonproteobacteria</taxon>
        <taxon>Campylobacterales</taxon>
        <taxon>Helicobacteraceae</taxon>
        <taxon>Helicobacter</taxon>
    </lineage>
</organism>
<feature type="chain" id="PRO_5036058439" evidence="1">
    <location>
        <begin position="22"/>
        <end position="205"/>
    </location>
</feature>
<gene>
    <name evidence="2" type="ORF">NCTC13102_01771</name>
    <name evidence="3" type="ORF">NCTC13102_01837</name>
</gene>
<reference evidence="3 4" key="1">
    <citation type="submission" date="2018-06" db="EMBL/GenBank/DDBJ databases">
        <authorList>
            <consortium name="Pathogen Informatics"/>
            <person name="Doyle S."/>
        </authorList>
    </citation>
    <scope>NUCLEOTIDE SEQUENCE [LARGE SCALE GENOMIC DNA]</scope>
    <source>
        <strain evidence="3 4">NCTC13102</strain>
    </source>
</reference>
<evidence type="ECO:0000313" key="4">
    <source>
        <dbReference type="Proteomes" id="UP000250166"/>
    </source>
</evidence>
<dbReference type="SUPFAM" id="SSF56925">
    <property type="entry name" value="OMPA-like"/>
    <property type="match status" value="1"/>
</dbReference>
<dbReference type="EMBL" id="UAWL01000006">
    <property type="protein sequence ID" value="SQB99447.1"/>
    <property type="molecule type" value="Genomic_DNA"/>
</dbReference>
<protein>
    <submittedName>
        <fullName evidence="3">Outer membrane protein HorJ</fullName>
    </submittedName>
</protein>
<dbReference type="PRINTS" id="PR01776">
    <property type="entry name" value="HPOMPFAMILY"/>
</dbReference>
<dbReference type="InterPro" id="IPR011250">
    <property type="entry name" value="OMP/PagP_B-barrel"/>
</dbReference>
<dbReference type="RefSeq" id="WP_112058939.1">
    <property type="nucleotide sequence ID" value="NZ_UAWL01000006.1"/>
</dbReference>
<dbReference type="EMBL" id="UAWL01000006">
    <property type="protein sequence ID" value="SQB99512.1"/>
    <property type="molecule type" value="Genomic_DNA"/>
</dbReference>
<evidence type="ECO:0000313" key="3">
    <source>
        <dbReference type="EMBL" id="SQB99512.1"/>
    </source>
</evidence>
<dbReference type="Pfam" id="PF01856">
    <property type="entry name" value="HP_OMP"/>
    <property type="match status" value="1"/>
</dbReference>
<dbReference type="Proteomes" id="UP000250166">
    <property type="component" value="Unassembled WGS sequence"/>
</dbReference>
<keyword evidence="1" id="KW-0732">Signal</keyword>
<dbReference type="AlphaFoldDB" id="A0A2X3B6Z3"/>
<proteinExistence type="predicted"/>
<dbReference type="Gene3D" id="2.40.160.20">
    <property type="match status" value="1"/>
</dbReference>